<dbReference type="AlphaFoldDB" id="A0A1C6VD66"/>
<protein>
    <recommendedName>
        <fullName evidence="1">VOC domain-containing protein</fullName>
    </recommendedName>
</protein>
<accession>A0A1C6VD66</accession>
<dbReference type="EMBL" id="FMHZ01000002">
    <property type="protein sequence ID" value="SCL64282.1"/>
    <property type="molecule type" value="Genomic_DNA"/>
</dbReference>
<dbReference type="CDD" id="cd07251">
    <property type="entry name" value="VOC_like"/>
    <property type="match status" value="1"/>
</dbReference>
<dbReference type="InterPro" id="IPR004360">
    <property type="entry name" value="Glyas_Fos-R_dOase_dom"/>
</dbReference>
<dbReference type="PANTHER" id="PTHR36503">
    <property type="entry name" value="BLR2520 PROTEIN"/>
    <property type="match status" value="1"/>
</dbReference>
<dbReference type="OrthoDB" id="4825162at2"/>
<feature type="domain" description="VOC" evidence="1">
    <location>
        <begin position="4"/>
        <end position="127"/>
    </location>
</feature>
<dbReference type="PROSITE" id="PS51819">
    <property type="entry name" value="VOC"/>
    <property type="match status" value="1"/>
</dbReference>
<dbReference type="PANTHER" id="PTHR36503:SF1">
    <property type="entry name" value="BLR2520 PROTEIN"/>
    <property type="match status" value="1"/>
</dbReference>
<sequence>MKANVSSILLGVRDMARSKQFYAEGLGWKIKDDYGISVFFESDNGSLVGFYGREGLAEQVGASPEGSGFGGMVLTYVVRSQARVDEIMAEAEKAGATILKPAGALPWGGYGGTFADPDGHVWSLGYSDQGTDQPYAE</sequence>
<dbReference type="Proteomes" id="UP000199001">
    <property type="component" value="Unassembled WGS sequence"/>
</dbReference>
<dbReference type="InterPro" id="IPR029068">
    <property type="entry name" value="Glyas_Bleomycin-R_OHBP_Dase"/>
</dbReference>
<dbReference type="Gene3D" id="3.10.180.10">
    <property type="entry name" value="2,3-Dihydroxybiphenyl 1,2-Dioxygenase, domain 1"/>
    <property type="match status" value="1"/>
</dbReference>
<evidence type="ECO:0000259" key="1">
    <source>
        <dbReference type="PROSITE" id="PS51819"/>
    </source>
</evidence>
<organism evidence="2 3">
    <name type="scientific">Micromonospora citrea</name>
    <dbReference type="NCBI Taxonomy" id="47855"/>
    <lineage>
        <taxon>Bacteria</taxon>
        <taxon>Bacillati</taxon>
        <taxon>Actinomycetota</taxon>
        <taxon>Actinomycetes</taxon>
        <taxon>Micromonosporales</taxon>
        <taxon>Micromonosporaceae</taxon>
        <taxon>Micromonospora</taxon>
    </lineage>
</organism>
<dbReference type="Pfam" id="PF00903">
    <property type="entry name" value="Glyoxalase"/>
    <property type="match status" value="1"/>
</dbReference>
<evidence type="ECO:0000313" key="2">
    <source>
        <dbReference type="EMBL" id="SCL64282.1"/>
    </source>
</evidence>
<name>A0A1C6VD66_9ACTN</name>
<proteinExistence type="predicted"/>
<dbReference type="RefSeq" id="WP_091102489.1">
    <property type="nucleotide sequence ID" value="NZ_FMHZ01000002.1"/>
</dbReference>
<evidence type="ECO:0000313" key="3">
    <source>
        <dbReference type="Proteomes" id="UP000199001"/>
    </source>
</evidence>
<dbReference type="SUPFAM" id="SSF54593">
    <property type="entry name" value="Glyoxalase/Bleomycin resistance protein/Dihydroxybiphenyl dioxygenase"/>
    <property type="match status" value="1"/>
</dbReference>
<gene>
    <name evidence="2" type="ORF">GA0070606_3941</name>
</gene>
<reference evidence="3" key="1">
    <citation type="submission" date="2016-06" db="EMBL/GenBank/DDBJ databases">
        <authorList>
            <person name="Varghese N."/>
            <person name="Submissions Spin"/>
        </authorList>
    </citation>
    <scope>NUCLEOTIDE SEQUENCE [LARGE SCALE GENOMIC DNA]</scope>
    <source>
        <strain evidence="3">DSM 43903</strain>
    </source>
</reference>
<dbReference type="InterPro" id="IPR037523">
    <property type="entry name" value="VOC_core"/>
</dbReference>
<keyword evidence="3" id="KW-1185">Reference proteome</keyword>